<dbReference type="PANTHER" id="PTHR30560:SF3">
    <property type="entry name" value="TRIGGER FACTOR-LIKE PROTEIN TIG, CHLOROPLASTIC"/>
    <property type="match status" value="1"/>
</dbReference>
<comment type="subcellular location">
    <subcellularLocation>
        <location evidence="11">Cytoplasm</location>
    </subcellularLocation>
    <text evidence="11">About half TF is bound to the ribosome near the polypeptide exit tunnel while the other half is free in the cytoplasm.</text>
</comment>
<evidence type="ECO:0000259" key="14">
    <source>
        <dbReference type="PROSITE" id="PS50059"/>
    </source>
</evidence>
<dbReference type="Gene3D" id="3.30.70.1050">
    <property type="entry name" value="Trigger factor ribosome-binding domain"/>
    <property type="match status" value="1"/>
</dbReference>
<dbReference type="GO" id="GO:0005737">
    <property type="term" value="C:cytoplasm"/>
    <property type="evidence" value="ECO:0007669"/>
    <property type="project" value="UniProtKB-SubCell"/>
</dbReference>
<dbReference type="PIRSF" id="PIRSF003095">
    <property type="entry name" value="Trigger_factor"/>
    <property type="match status" value="1"/>
</dbReference>
<evidence type="ECO:0000256" key="6">
    <source>
        <dbReference type="ARBA" id="ARBA00023110"/>
    </source>
</evidence>
<dbReference type="Proteomes" id="UP000275394">
    <property type="component" value="Unassembled WGS sequence"/>
</dbReference>
<dbReference type="EC" id="5.2.1.8" evidence="3 11"/>
<evidence type="ECO:0000256" key="4">
    <source>
        <dbReference type="ARBA" id="ARBA00016902"/>
    </source>
</evidence>
<evidence type="ECO:0000256" key="7">
    <source>
        <dbReference type="ARBA" id="ARBA00023186"/>
    </source>
</evidence>
<accession>A0A3N2DKZ7</accession>
<dbReference type="InterPro" id="IPR001179">
    <property type="entry name" value="PPIase_FKBP_dom"/>
</dbReference>
<name>A0A3N2DKZ7_9GAMM</name>
<dbReference type="GO" id="GO:0051301">
    <property type="term" value="P:cell division"/>
    <property type="evidence" value="ECO:0007669"/>
    <property type="project" value="UniProtKB-KW"/>
</dbReference>
<dbReference type="Gene3D" id="1.10.3120.10">
    <property type="entry name" value="Trigger factor, C-terminal domain"/>
    <property type="match status" value="1"/>
</dbReference>
<keyword evidence="16" id="KW-1185">Reference proteome</keyword>
<dbReference type="Gene3D" id="3.10.50.40">
    <property type="match status" value="1"/>
</dbReference>
<comment type="function">
    <text evidence="11">Involved in protein export. Acts as a chaperone by maintaining the newly synthesized protein in an open conformation. Functions as a peptidyl-prolyl cis-trans isomerase.</text>
</comment>
<evidence type="ECO:0000256" key="1">
    <source>
        <dbReference type="ARBA" id="ARBA00000971"/>
    </source>
</evidence>
<organism evidence="15 16">
    <name type="scientific">Sinobacterium caligoides</name>
    <dbReference type="NCBI Taxonomy" id="933926"/>
    <lineage>
        <taxon>Bacteria</taxon>
        <taxon>Pseudomonadati</taxon>
        <taxon>Pseudomonadota</taxon>
        <taxon>Gammaproteobacteria</taxon>
        <taxon>Cellvibrionales</taxon>
        <taxon>Spongiibacteraceae</taxon>
        <taxon>Sinobacterium</taxon>
    </lineage>
</organism>
<dbReference type="InterPro" id="IPR037041">
    <property type="entry name" value="Trigger_fac_C_sf"/>
</dbReference>
<dbReference type="RefSeq" id="WP_123713019.1">
    <property type="nucleotide sequence ID" value="NZ_RKHR01000005.1"/>
</dbReference>
<dbReference type="Pfam" id="PF05698">
    <property type="entry name" value="Trigger_C"/>
    <property type="match status" value="1"/>
</dbReference>
<dbReference type="InterPro" id="IPR008880">
    <property type="entry name" value="Trigger_fac_C"/>
</dbReference>
<comment type="domain">
    <text evidence="11">Consists of 3 domains; the N-terminus binds the ribosome, the middle domain has PPIase activity, while the C-terminus has intrinsic chaperone activity on its own.</text>
</comment>
<evidence type="ECO:0000256" key="8">
    <source>
        <dbReference type="ARBA" id="ARBA00023235"/>
    </source>
</evidence>
<proteinExistence type="inferred from homology"/>
<dbReference type="InterPro" id="IPR046357">
    <property type="entry name" value="PPIase_dom_sf"/>
</dbReference>
<dbReference type="Pfam" id="PF00254">
    <property type="entry name" value="FKBP_C"/>
    <property type="match status" value="1"/>
</dbReference>
<dbReference type="EMBL" id="RKHR01000005">
    <property type="protein sequence ID" value="ROS00025.1"/>
    <property type="molecule type" value="Genomic_DNA"/>
</dbReference>
<keyword evidence="11" id="KW-0963">Cytoplasm</keyword>
<dbReference type="FunFam" id="3.10.50.40:FF:000001">
    <property type="entry name" value="Trigger factor"/>
    <property type="match status" value="1"/>
</dbReference>
<dbReference type="GO" id="GO:0043335">
    <property type="term" value="P:protein unfolding"/>
    <property type="evidence" value="ECO:0007669"/>
    <property type="project" value="TreeGrafter"/>
</dbReference>
<evidence type="ECO:0000256" key="5">
    <source>
        <dbReference type="ARBA" id="ARBA00022618"/>
    </source>
</evidence>
<dbReference type="NCBIfam" id="TIGR00115">
    <property type="entry name" value="tig"/>
    <property type="match status" value="1"/>
</dbReference>
<gene>
    <name evidence="11" type="primary">tig</name>
    <name evidence="15" type="ORF">EDC56_2659</name>
</gene>
<protein>
    <recommendedName>
        <fullName evidence="4 11">Trigger factor</fullName>
        <shortName evidence="11">TF</shortName>
        <ecNumber evidence="3 11">5.2.1.8</ecNumber>
    </recommendedName>
    <alternativeName>
        <fullName evidence="10 11">PPIase</fullName>
    </alternativeName>
</protein>
<evidence type="ECO:0000256" key="11">
    <source>
        <dbReference type="HAMAP-Rule" id="MF_00303"/>
    </source>
</evidence>
<dbReference type="AlphaFoldDB" id="A0A3N2DKZ7"/>
<dbReference type="SUPFAM" id="SSF109998">
    <property type="entry name" value="Triger factor/SurA peptide-binding domain-like"/>
    <property type="match status" value="1"/>
</dbReference>
<comment type="catalytic activity">
    <reaction evidence="1 11 12">
        <text>[protein]-peptidylproline (omega=180) = [protein]-peptidylproline (omega=0)</text>
        <dbReference type="Rhea" id="RHEA:16237"/>
        <dbReference type="Rhea" id="RHEA-COMP:10747"/>
        <dbReference type="Rhea" id="RHEA-COMP:10748"/>
        <dbReference type="ChEBI" id="CHEBI:83833"/>
        <dbReference type="ChEBI" id="CHEBI:83834"/>
        <dbReference type="EC" id="5.2.1.8"/>
    </reaction>
</comment>
<keyword evidence="9 11" id="KW-0131">Cell cycle</keyword>
<evidence type="ECO:0000256" key="9">
    <source>
        <dbReference type="ARBA" id="ARBA00023306"/>
    </source>
</evidence>
<feature type="domain" description="PPIase FKBP-type" evidence="14">
    <location>
        <begin position="161"/>
        <end position="247"/>
    </location>
</feature>
<dbReference type="GO" id="GO:0044183">
    <property type="term" value="F:protein folding chaperone"/>
    <property type="evidence" value="ECO:0007669"/>
    <property type="project" value="TreeGrafter"/>
</dbReference>
<comment type="caution">
    <text evidence="15">The sequence shown here is derived from an EMBL/GenBank/DDBJ whole genome shotgun (WGS) entry which is preliminary data.</text>
</comment>
<reference evidence="15 16" key="1">
    <citation type="submission" date="2018-11" db="EMBL/GenBank/DDBJ databases">
        <title>Genomic Encyclopedia of Type Strains, Phase IV (KMG-IV): sequencing the most valuable type-strain genomes for metagenomic binning, comparative biology and taxonomic classification.</title>
        <authorList>
            <person name="Goeker M."/>
        </authorList>
    </citation>
    <scope>NUCLEOTIDE SEQUENCE [LARGE SCALE GENOMIC DNA]</scope>
    <source>
        <strain evidence="15 16">DSM 100316</strain>
    </source>
</reference>
<evidence type="ECO:0000313" key="15">
    <source>
        <dbReference type="EMBL" id="ROS00025.1"/>
    </source>
</evidence>
<keyword evidence="6 11" id="KW-0697">Rotamase</keyword>
<evidence type="ECO:0000256" key="13">
    <source>
        <dbReference type="RuleBase" id="RU003914"/>
    </source>
</evidence>
<comment type="similarity">
    <text evidence="2 11 13">Belongs to the FKBP-type PPIase family. Tig subfamily.</text>
</comment>
<dbReference type="GO" id="GO:0003755">
    <property type="term" value="F:peptidyl-prolyl cis-trans isomerase activity"/>
    <property type="evidence" value="ECO:0007669"/>
    <property type="project" value="UniProtKB-UniRule"/>
</dbReference>
<dbReference type="InterPro" id="IPR005215">
    <property type="entry name" value="Trig_fac"/>
</dbReference>
<sequence length="437" mass="47659">MQVSIETTSGLERRMTISVPAERIDAEVDTRLKKAGKQVKLDGFRPGKVPAKVVKQRFGAGVRQEVVGEIMSQSFYEAVTQEKVQPAGQPAIEPKQIEAGKDLEYVAVFEVYPSVELADFSSIEITKPVAEVNDADVAKMIEIFRKQQGTWNVVERAAAEGDQVNIDYVGTKGGEEFAGGSAEASDLELGSNRMIPGFEAGIEGLSAGDTKTLELSFPEDYHNEELKGAAVEFKVTVNTVSERVEAELNEEFFAKYGVADAGEEGFRAEVKANMTRELANAANNKVKTQVMDAVLAANEVDVPKALVAGEIETLRNQMFQQFGAGAQGLDKSILPDDMFTEQAERRVRLGLLLGEVIKSEKISPDADKVRAKVEEIASTYQEPEQVVEHYYGNQEQLQAVESAVLEDQVVETILAAATVTEEAQSYEDVIAQEQPAA</sequence>
<dbReference type="PROSITE" id="PS50059">
    <property type="entry name" value="FKBP_PPIASE"/>
    <property type="match status" value="1"/>
</dbReference>
<dbReference type="InterPro" id="IPR036611">
    <property type="entry name" value="Trigger_fac_ribosome-bd_sf"/>
</dbReference>
<dbReference type="Pfam" id="PF05697">
    <property type="entry name" value="Trigger_N"/>
    <property type="match status" value="1"/>
</dbReference>
<keyword evidence="7 11" id="KW-0143">Chaperone</keyword>
<dbReference type="InterPro" id="IPR008881">
    <property type="entry name" value="Trigger_fac_ribosome-bd_bac"/>
</dbReference>
<dbReference type="SUPFAM" id="SSF54534">
    <property type="entry name" value="FKBP-like"/>
    <property type="match status" value="1"/>
</dbReference>
<evidence type="ECO:0000256" key="3">
    <source>
        <dbReference type="ARBA" id="ARBA00013194"/>
    </source>
</evidence>
<dbReference type="GO" id="GO:0043022">
    <property type="term" value="F:ribosome binding"/>
    <property type="evidence" value="ECO:0007669"/>
    <property type="project" value="TreeGrafter"/>
</dbReference>
<dbReference type="InterPro" id="IPR027304">
    <property type="entry name" value="Trigger_fact/SurA_dom_sf"/>
</dbReference>
<dbReference type="PANTHER" id="PTHR30560">
    <property type="entry name" value="TRIGGER FACTOR CHAPERONE AND PEPTIDYL-PROLYL CIS/TRANS ISOMERASE"/>
    <property type="match status" value="1"/>
</dbReference>
<keyword evidence="5 11" id="KW-0132">Cell division</keyword>
<evidence type="ECO:0000256" key="2">
    <source>
        <dbReference type="ARBA" id="ARBA00005464"/>
    </source>
</evidence>
<evidence type="ECO:0000256" key="12">
    <source>
        <dbReference type="PROSITE-ProRule" id="PRU00277"/>
    </source>
</evidence>
<dbReference type="OrthoDB" id="9767721at2"/>
<evidence type="ECO:0000313" key="16">
    <source>
        <dbReference type="Proteomes" id="UP000275394"/>
    </source>
</evidence>
<dbReference type="GO" id="GO:0051083">
    <property type="term" value="P:'de novo' cotranslational protein folding"/>
    <property type="evidence" value="ECO:0007669"/>
    <property type="project" value="TreeGrafter"/>
</dbReference>
<dbReference type="HAMAP" id="MF_00303">
    <property type="entry name" value="Trigger_factor_Tig"/>
    <property type="match status" value="1"/>
</dbReference>
<evidence type="ECO:0000256" key="10">
    <source>
        <dbReference type="ARBA" id="ARBA00029986"/>
    </source>
</evidence>
<dbReference type="GO" id="GO:0015031">
    <property type="term" value="P:protein transport"/>
    <property type="evidence" value="ECO:0007669"/>
    <property type="project" value="UniProtKB-UniRule"/>
</dbReference>
<keyword evidence="8 11" id="KW-0413">Isomerase</keyword>
<dbReference type="SUPFAM" id="SSF102735">
    <property type="entry name" value="Trigger factor ribosome-binding domain"/>
    <property type="match status" value="1"/>
</dbReference>